<dbReference type="EMBL" id="FOCC01000002">
    <property type="protein sequence ID" value="SEM38505.1"/>
    <property type="molecule type" value="Genomic_DNA"/>
</dbReference>
<keyword evidence="2" id="KW-0378">Hydrolase</keyword>
<protein>
    <recommendedName>
        <fullName evidence="4">Putative HNH nuclease YajD</fullName>
    </recommendedName>
</protein>
<accession>A0ABY1A9E0</accession>
<keyword evidence="6" id="KW-0255">Endonuclease</keyword>
<dbReference type="GO" id="GO:0004519">
    <property type="term" value="F:endonuclease activity"/>
    <property type="evidence" value="ECO:0007669"/>
    <property type="project" value="UniProtKB-KW"/>
</dbReference>
<dbReference type="Proteomes" id="UP000182089">
    <property type="component" value="Unassembled WGS sequence"/>
</dbReference>
<evidence type="ECO:0000259" key="5">
    <source>
        <dbReference type="SMART" id="SM00507"/>
    </source>
</evidence>
<evidence type="ECO:0000313" key="6">
    <source>
        <dbReference type="EMBL" id="SEM38505.1"/>
    </source>
</evidence>
<comment type="caution">
    <text evidence="6">The sequence shown here is derived from an EMBL/GenBank/DDBJ whole genome shotgun (WGS) entry which is preliminary data.</text>
</comment>
<evidence type="ECO:0000256" key="1">
    <source>
        <dbReference type="ARBA" id="ARBA00022722"/>
    </source>
</evidence>
<feature type="domain" description="HNH nuclease" evidence="5">
    <location>
        <begin position="80"/>
        <end position="132"/>
    </location>
</feature>
<dbReference type="Gene3D" id="1.10.30.50">
    <property type="match status" value="1"/>
</dbReference>
<comment type="similarity">
    <text evidence="3">Belongs to the HNH nuclease family.</text>
</comment>
<proteinExistence type="inferred from homology"/>
<dbReference type="PANTHER" id="PTHR41286">
    <property type="entry name" value="HNH NUCLEASE YAJD-RELATED"/>
    <property type="match status" value="1"/>
</dbReference>
<gene>
    <name evidence="6" type="ORF">SAMN05216431_10215</name>
</gene>
<name>A0ABY1A9E0_9LACO</name>
<dbReference type="Pfam" id="PF01844">
    <property type="entry name" value="HNH"/>
    <property type="match status" value="1"/>
</dbReference>
<dbReference type="PANTHER" id="PTHR41286:SF1">
    <property type="entry name" value="HNH NUCLEASE YAJD-RELATED"/>
    <property type="match status" value="1"/>
</dbReference>
<evidence type="ECO:0000256" key="4">
    <source>
        <dbReference type="ARBA" id="ARBA00040194"/>
    </source>
</evidence>
<dbReference type="InterPro" id="IPR002711">
    <property type="entry name" value="HNH"/>
</dbReference>
<sequence length="176" mass="21221">MGRYRRCRYTGCHAMVAYPDHYCNEHSQYEAEYLARRNQWGVRNEMHAKRHNREYNRTTRVRDDVKAEQNKFYHTRQWRSLRHYVLERDHYVCGYCGAFNAGIVDHIVPIEYDKSMMTDTDNLTACCRNCHMTKSRWERDYYGTGSQNELKQVGKVTDLKLLRELLKSRDRLSKHS</sequence>
<evidence type="ECO:0000313" key="7">
    <source>
        <dbReference type="Proteomes" id="UP000182089"/>
    </source>
</evidence>
<dbReference type="InterPro" id="IPR003615">
    <property type="entry name" value="HNH_nuc"/>
</dbReference>
<keyword evidence="1" id="KW-0540">Nuclease</keyword>
<dbReference type="SMART" id="SM00507">
    <property type="entry name" value="HNHc"/>
    <property type="match status" value="1"/>
</dbReference>
<organism evidence="6 7">
    <name type="scientific">Ligilactobacillus ruminis</name>
    <dbReference type="NCBI Taxonomy" id="1623"/>
    <lineage>
        <taxon>Bacteria</taxon>
        <taxon>Bacillati</taxon>
        <taxon>Bacillota</taxon>
        <taxon>Bacilli</taxon>
        <taxon>Lactobacillales</taxon>
        <taxon>Lactobacillaceae</taxon>
        <taxon>Ligilactobacillus</taxon>
    </lineage>
</organism>
<evidence type="ECO:0000256" key="3">
    <source>
        <dbReference type="ARBA" id="ARBA00038412"/>
    </source>
</evidence>
<reference evidence="6 7" key="1">
    <citation type="submission" date="2016-10" db="EMBL/GenBank/DDBJ databases">
        <authorList>
            <person name="Varghese N."/>
            <person name="Submissions S."/>
        </authorList>
    </citation>
    <scope>NUCLEOTIDE SEQUENCE [LARGE SCALE GENOMIC DNA]</scope>
    <source>
        <strain evidence="6 7">WC1T17</strain>
    </source>
</reference>
<evidence type="ECO:0000256" key="2">
    <source>
        <dbReference type="ARBA" id="ARBA00022801"/>
    </source>
</evidence>
<dbReference type="CDD" id="cd00085">
    <property type="entry name" value="HNHc"/>
    <property type="match status" value="1"/>
</dbReference>